<evidence type="ECO:0000313" key="1">
    <source>
        <dbReference type="EMBL" id="PKY51040.1"/>
    </source>
</evidence>
<dbReference type="SUPFAM" id="SSF50494">
    <property type="entry name" value="Trypsin-like serine proteases"/>
    <property type="match status" value="1"/>
</dbReference>
<comment type="caution">
    <text evidence="1">The sequence shown here is derived from an EMBL/GenBank/DDBJ whole genome shotgun (WGS) entry which is preliminary data.</text>
</comment>
<dbReference type="Proteomes" id="UP000234323">
    <property type="component" value="Unassembled WGS sequence"/>
</dbReference>
<dbReference type="VEuPathDB" id="FungiDB:RhiirA1_441922"/>
<name>A0A2I1GWN2_9GLOM</name>
<dbReference type="VEuPathDB" id="FungiDB:RhiirFUN_009708"/>
<dbReference type="InterPro" id="IPR043504">
    <property type="entry name" value="Peptidase_S1_PA_chymotrypsin"/>
</dbReference>
<keyword evidence="2" id="KW-1185">Reference proteome</keyword>
<dbReference type="VEuPathDB" id="FungiDB:FUN_007030"/>
<accession>A0A2I1GWN2</accession>
<evidence type="ECO:0000313" key="2">
    <source>
        <dbReference type="Proteomes" id="UP000234323"/>
    </source>
</evidence>
<gene>
    <name evidence="1" type="ORF">RhiirA4_467854</name>
</gene>
<dbReference type="EMBL" id="LLXI01000958">
    <property type="protein sequence ID" value="PKY51040.1"/>
    <property type="molecule type" value="Genomic_DNA"/>
</dbReference>
<protein>
    <submittedName>
        <fullName evidence="1">Uncharacterized protein</fullName>
    </submittedName>
</protein>
<organism evidence="1 2">
    <name type="scientific">Rhizophagus irregularis</name>
    <dbReference type="NCBI Taxonomy" id="588596"/>
    <lineage>
        <taxon>Eukaryota</taxon>
        <taxon>Fungi</taxon>
        <taxon>Fungi incertae sedis</taxon>
        <taxon>Mucoromycota</taxon>
        <taxon>Glomeromycotina</taxon>
        <taxon>Glomeromycetes</taxon>
        <taxon>Glomerales</taxon>
        <taxon>Glomeraceae</taxon>
        <taxon>Rhizophagus</taxon>
    </lineage>
</organism>
<dbReference type="Gene3D" id="2.40.10.10">
    <property type="entry name" value="Trypsin-like serine proteases"/>
    <property type="match status" value="2"/>
</dbReference>
<reference evidence="1 2" key="1">
    <citation type="submission" date="2015-10" db="EMBL/GenBank/DDBJ databases">
        <title>Genome analyses suggest a sexual origin of heterokaryosis in a supposedly ancient asexual fungus.</title>
        <authorList>
            <person name="Ropars J."/>
            <person name="Sedzielewska K."/>
            <person name="Noel J."/>
            <person name="Charron P."/>
            <person name="Farinelli L."/>
            <person name="Marton T."/>
            <person name="Kruger M."/>
            <person name="Pelin A."/>
            <person name="Brachmann A."/>
            <person name="Corradi N."/>
        </authorList>
    </citation>
    <scope>NUCLEOTIDE SEQUENCE [LARGE SCALE GENOMIC DNA]</scope>
    <source>
        <strain evidence="1 2">A4</strain>
    </source>
</reference>
<dbReference type="AlphaFoldDB" id="A0A2I1GWN2"/>
<sequence length="300" mass="34962">MRNEGIVKSYLEDLENIFKEANLEHLLEIDNRFDIIKKVFMKFKRWFKLEEDFIKGLEYRKVLDKNYLVVMNNFDMFELHHRSFHKELLPGISIGDVNKNTSCTLGALFQNPAEPDKTFILTVNHGVGKKDETVIQPGFADNIPLRKFFPNVPIKSDIQIRNIKTEITNNNDYVYIKKVGRTTFLTQGLVKDKLEVFYPPIIKKRKKKRRSSNQRPERYALQVIGIDGKVFGAAGDSGSAVFNEKNQLWGIYIGRYEQVSFVIPIHFILEDVQQRFKGTTFALIKEQQPGEKIIEKEEKN</sequence>
<dbReference type="InterPro" id="IPR009003">
    <property type="entry name" value="Peptidase_S1_PA"/>
</dbReference>
<proteinExistence type="predicted"/>